<evidence type="ECO:0000313" key="3">
    <source>
        <dbReference type="Proteomes" id="UP000183918"/>
    </source>
</evidence>
<evidence type="ECO:0000313" key="2">
    <source>
        <dbReference type="EMBL" id="SDY63416.1"/>
    </source>
</evidence>
<organism evidence="2 3">
    <name type="scientific">Lachnobacterium bovis DSM 14045</name>
    <dbReference type="NCBI Taxonomy" id="1122142"/>
    <lineage>
        <taxon>Bacteria</taxon>
        <taxon>Bacillati</taxon>
        <taxon>Bacillota</taxon>
        <taxon>Clostridia</taxon>
        <taxon>Lachnospirales</taxon>
        <taxon>Lachnospiraceae</taxon>
        <taxon>Lachnobacterium</taxon>
    </lineage>
</organism>
<feature type="domain" description="Glycosyltransferase 2-like" evidence="1">
    <location>
        <begin position="281"/>
        <end position="405"/>
    </location>
</feature>
<accession>A0A1H3LGH3</accession>
<dbReference type="STRING" id="1122142.SAMN02910414_02009"/>
<dbReference type="RefSeq" id="WP_074718591.1">
    <property type="nucleotide sequence ID" value="NZ_FNPG01000025.1"/>
</dbReference>
<evidence type="ECO:0000259" key="1">
    <source>
        <dbReference type="Pfam" id="PF00535"/>
    </source>
</evidence>
<sequence>MENIVYVSIILALCKEDNNLIRCIESILTQSYPNFELLLIDALKCDKDSYFSDIKLLIDKDSRIKYVESAQKGDYTYACNLGISLSKYDYIAFANASDDWRSNKLLLQIPCINDDYPVCYSSSQLTKKANLKARNLNGDIFNALLENGNFISLNTIMIKKECFDVVGQLDENYKIFYEYELVLRLAQIYKFAYIEQDLQVCTSDKSYELLAYYEEYFDLLEKYANILDSLNMFNAFSDCILLQAKSDGIEEVVSEKINETKNLLGIKACENLTDKEVYKVSIVMSCLNNSKNVSTALSSIENQTMDMINIQVILVDQGSSDDTLNYLEVFEKKYPFNCILIKDDYKIKKATALNLALDYIKGEYVLFLEPNDSISPNTCEDLYNLSKDKSLDLIQSCYYKNVNGTIEIVNPCNIQGMVDLSEINRLNVLINQPFTCDLIGKFFRSVYIKQHNIQFATTDISYEYKFVYSYLVFGKNLAIIDLPYYKTTENTNETIHINALDLANSQLQLLYYLKSKNEYRLYYPEIEFNFFINFYLNTIYSAKEYDFIIDTYDYEWLRNTLLTEMPDWKRNNYIMDNPILSSICKALHTSFLNSPQLQARYLEKLQDDFSKLL</sequence>
<name>A0A1H3LGH3_9FIRM</name>
<dbReference type="OrthoDB" id="9785185at2"/>
<dbReference type="PANTHER" id="PTHR22916">
    <property type="entry name" value="GLYCOSYLTRANSFERASE"/>
    <property type="match status" value="1"/>
</dbReference>
<dbReference type="AlphaFoldDB" id="A0A1H3LGH3"/>
<keyword evidence="3" id="KW-1185">Reference proteome</keyword>
<dbReference type="CDD" id="cd00761">
    <property type="entry name" value="Glyco_tranf_GTA_type"/>
    <property type="match status" value="1"/>
</dbReference>
<keyword evidence="2" id="KW-0808">Transferase</keyword>
<dbReference type="Pfam" id="PF00535">
    <property type="entry name" value="Glycos_transf_2"/>
    <property type="match status" value="2"/>
</dbReference>
<dbReference type="Proteomes" id="UP000183918">
    <property type="component" value="Unassembled WGS sequence"/>
</dbReference>
<reference evidence="2 3" key="1">
    <citation type="submission" date="2016-10" db="EMBL/GenBank/DDBJ databases">
        <authorList>
            <person name="de Groot N.N."/>
        </authorList>
    </citation>
    <scope>NUCLEOTIDE SEQUENCE [LARGE SCALE GENOMIC DNA]</scope>
    <source>
        <strain evidence="2 3">DSM 14045</strain>
    </source>
</reference>
<dbReference type="EMBL" id="FNPG01000025">
    <property type="protein sequence ID" value="SDY63416.1"/>
    <property type="molecule type" value="Genomic_DNA"/>
</dbReference>
<dbReference type="InterPro" id="IPR029044">
    <property type="entry name" value="Nucleotide-diphossugar_trans"/>
</dbReference>
<dbReference type="InterPro" id="IPR001173">
    <property type="entry name" value="Glyco_trans_2-like"/>
</dbReference>
<proteinExistence type="predicted"/>
<feature type="domain" description="Glycosyltransferase 2-like" evidence="1">
    <location>
        <begin position="8"/>
        <end position="120"/>
    </location>
</feature>
<dbReference type="Gene3D" id="3.90.550.10">
    <property type="entry name" value="Spore Coat Polysaccharide Biosynthesis Protein SpsA, Chain A"/>
    <property type="match status" value="2"/>
</dbReference>
<protein>
    <submittedName>
        <fullName evidence="2">Glycosyltransferase involved in cell wall bisynthesis</fullName>
    </submittedName>
</protein>
<dbReference type="GO" id="GO:0016740">
    <property type="term" value="F:transferase activity"/>
    <property type="evidence" value="ECO:0007669"/>
    <property type="project" value="UniProtKB-KW"/>
</dbReference>
<dbReference type="SUPFAM" id="SSF53448">
    <property type="entry name" value="Nucleotide-diphospho-sugar transferases"/>
    <property type="match status" value="2"/>
</dbReference>
<gene>
    <name evidence="2" type="ORF">SAMN02910414_02009</name>
</gene>